<evidence type="ECO:0000256" key="3">
    <source>
        <dbReference type="ARBA" id="ARBA00022840"/>
    </source>
</evidence>
<dbReference type="SUPFAM" id="SSF50331">
    <property type="entry name" value="MOP-like"/>
    <property type="match status" value="1"/>
</dbReference>
<comment type="caution">
    <text evidence="8">The sequence shown here is derived from an EMBL/GenBank/DDBJ whole genome shotgun (WGS) entry which is preliminary data.</text>
</comment>
<dbReference type="PANTHER" id="PTHR43875">
    <property type="entry name" value="MALTODEXTRIN IMPORT ATP-BINDING PROTEIN MSMX"/>
    <property type="match status" value="1"/>
</dbReference>
<dbReference type="Gene3D" id="2.40.50.140">
    <property type="entry name" value="Nucleic acid-binding proteins"/>
    <property type="match status" value="1"/>
</dbReference>
<keyword evidence="3 8" id="KW-0067">ATP-binding</keyword>
<dbReference type="GO" id="GO:0022857">
    <property type="term" value="F:transmembrane transporter activity"/>
    <property type="evidence" value="ECO:0007669"/>
    <property type="project" value="InterPro"/>
</dbReference>
<dbReference type="AlphaFoldDB" id="A0A643F3X7"/>
<feature type="domain" description="ABC transporter" evidence="6">
    <location>
        <begin position="3"/>
        <end position="54"/>
    </location>
</feature>
<dbReference type="InterPro" id="IPR013611">
    <property type="entry name" value="Transp-assoc_OB_typ2"/>
</dbReference>
<proteinExistence type="predicted"/>
<dbReference type="GO" id="GO:0055052">
    <property type="term" value="C:ATP-binding cassette (ABC) transporter complex, substrate-binding subunit-containing"/>
    <property type="evidence" value="ECO:0007669"/>
    <property type="project" value="TreeGrafter"/>
</dbReference>
<dbReference type="InterPro" id="IPR012340">
    <property type="entry name" value="NA-bd_OB-fold"/>
</dbReference>
<keyword evidence="1" id="KW-1003">Cell membrane</keyword>
<dbReference type="PROSITE" id="PS00211">
    <property type="entry name" value="ABC_TRANSPORTER_1"/>
    <property type="match status" value="1"/>
</dbReference>
<evidence type="ECO:0000313" key="8">
    <source>
        <dbReference type="EMBL" id="KAB0572890.1"/>
    </source>
</evidence>
<evidence type="ECO:0000256" key="4">
    <source>
        <dbReference type="ARBA" id="ARBA00022967"/>
    </source>
</evidence>
<accession>A0A643F3X7</accession>
<dbReference type="SUPFAM" id="SSF52540">
    <property type="entry name" value="P-loop containing nucleoside triphosphate hydrolases"/>
    <property type="match status" value="1"/>
</dbReference>
<gene>
    <name evidence="8" type="ORF">F7Q92_20615</name>
</gene>
<dbReference type="InterPro" id="IPR003439">
    <property type="entry name" value="ABC_transporter-like_ATP-bd"/>
</dbReference>
<dbReference type="InterPro" id="IPR017871">
    <property type="entry name" value="ABC_transporter-like_CS"/>
</dbReference>
<evidence type="ECO:0000256" key="1">
    <source>
        <dbReference type="ARBA" id="ARBA00022475"/>
    </source>
</evidence>
<organism evidence="8 9">
    <name type="scientific">Ideonella dechloratans</name>
    <dbReference type="NCBI Taxonomy" id="36863"/>
    <lineage>
        <taxon>Bacteria</taxon>
        <taxon>Pseudomonadati</taxon>
        <taxon>Pseudomonadota</taxon>
        <taxon>Betaproteobacteria</taxon>
        <taxon>Burkholderiales</taxon>
        <taxon>Sphaerotilaceae</taxon>
        <taxon>Ideonella</taxon>
    </lineage>
</organism>
<keyword evidence="2" id="KW-0547">Nucleotide-binding</keyword>
<dbReference type="InterPro" id="IPR008995">
    <property type="entry name" value="Mo/tungstate-bd_C_term_dom"/>
</dbReference>
<dbReference type="InterPro" id="IPR047641">
    <property type="entry name" value="ABC_transpr_MalK/UgpC-like"/>
</dbReference>
<dbReference type="InterPro" id="IPR027417">
    <property type="entry name" value="P-loop_NTPase"/>
</dbReference>
<feature type="domain" description="Transport-associated OB type 2" evidence="7">
    <location>
        <begin position="145"/>
        <end position="207"/>
    </location>
</feature>
<dbReference type="GO" id="GO:0005524">
    <property type="term" value="F:ATP binding"/>
    <property type="evidence" value="ECO:0007669"/>
    <property type="project" value="UniProtKB-KW"/>
</dbReference>
<keyword evidence="4" id="KW-1278">Translocase</keyword>
<evidence type="ECO:0000259" key="6">
    <source>
        <dbReference type="Pfam" id="PF00005"/>
    </source>
</evidence>
<evidence type="ECO:0000256" key="2">
    <source>
        <dbReference type="ARBA" id="ARBA00022741"/>
    </source>
</evidence>
<evidence type="ECO:0000259" key="7">
    <source>
        <dbReference type="Pfam" id="PF08402"/>
    </source>
</evidence>
<reference evidence="8 9" key="1">
    <citation type="submission" date="2019-09" db="EMBL/GenBank/DDBJ databases">
        <title>Draft genome sequences of 48 bacterial type strains from the CCUG.</title>
        <authorList>
            <person name="Tunovic T."/>
            <person name="Pineiro-Iglesias B."/>
            <person name="Unosson C."/>
            <person name="Inganas E."/>
            <person name="Ohlen M."/>
            <person name="Cardew S."/>
            <person name="Jensie-Markopoulos S."/>
            <person name="Salva-Serra F."/>
            <person name="Jaen-Luchoro D."/>
            <person name="Karlsson R."/>
            <person name="Svensson-Stadler L."/>
            <person name="Chun J."/>
            <person name="Moore E."/>
        </authorList>
    </citation>
    <scope>NUCLEOTIDE SEQUENCE [LARGE SCALE GENOMIC DNA]</scope>
    <source>
        <strain evidence="8 9">CCUG 30977</strain>
    </source>
</reference>
<keyword evidence="9" id="KW-1185">Reference proteome</keyword>
<dbReference type="GO" id="GO:0016887">
    <property type="term" value="F:ATP hydrolysis activity"/>
    <property type="evidence" value="ECO:0007669"/>
    <property type="project" value="InterPro"/>
</dbReference>
<dbReference type="OrthoDB" id="5298774at2"/>
<dbReference type="PANTHER" id="PTHR43875:SF15">
    <property type="entry name" value="TREHALOSE IMPORT ATP-BINDING PROTEIN SUGC"/>
    <property type="match status" value="1"/>
</dbReference>
<keyword evidence="5" id="KW-0472">Membrane</keyword>
<evidence type="ECO:0000256" key="5">
    <source>
        <dbReference type="ARBA" id="ARBA00023136"/>
    </source>
</evidence>
<dbReference type="EMBL" id="VZPB01000091">
    <property type="protein sequence ID" value="KAB0572890.1"/>
    <property type="molecule type" value="Genomic_DNA"/>
</dbReference>
<evidence type="ECO:0000313" key="9">
    <source>
        <dbReference type="Proteomes" id="UP000430120"/>
    </source>
</evidence>
<dbReference type="Proteomes" id="UP000430120">
    <property type="component" value="Unassembled WGS sequence"/>
</dbReference>
<protein>
    <submittedName>
        <fullName evidence="8">ABC transporter ATP-binding protein</fullName>
    </submittedName>
</protein>
<sequence length="216" mass="23760">DEQARRLDHAAALLGLAPLLARKPGQLSGGQRQRVALARAAVSQHPLCLMDEPLSNLDAQLRAEMRVELRRLQQALGLTLVYVTHDQVEAMGMADRIVLLHQGRIAQVGTPIELYERPVSPVVARFIGQPPMNLIRLPGEDGLRGIRPEHITLGQGPHTAVLESAEYHGADRLLSLRLHGQVIKVRHAGREALPLGQPMSLGWPAERECRFPSEDA</sequence>
<feature type="non-terminal residue" evidence="8">
    <location>
        <position position="1"/>
    </location>
</feature>
<name>A0A643F3X7_IDEDE</name>
<dbReference type="Pfam" id="PF08402">
    <property type="entry name" value="TOBE_2"/>
    <property type="match status" value="1"/>
</dbReference>
<dbReference type="RefSeq" id="WP_151125946.1">
    <property type="nucleotide sequence ID" value="NZ_VZPB01000091.1"/>
</dbReference>
<dbReference type="Pfam" id="PF00005">
    <property type="entry name" value="ABC_tran"/>
    <property type="match status" value="1"/>
</dbReference>
<dbReference type="Gene3D" id="3.40.50.300">
    <property type="entry name" value="P-loop containing nucleotide triphosphate hydrolases"/>
    <property type="match status" value="1"/>
</dbReference>